<evidence type="ECO:0000256" key="5">
    <source>
        <dbReference type="ARBA" id="ARBA00023163"/>
    </source>
</evidence>
<evidence type="ECO:0000256" key="6">
    <source>
        <dbReference type="ARBA" id="ARBA00023242"/>
    </source>
</evidence>
<reference evidence="10 11" key="2">
    <citation type="journal article" date="2013" name="PLoS Genet.">
        <title>Comparative genome structure, secondary metabolite, and effector coding capacity across Cochliobolus pathogens.</title>
        <authorList>
            <person name="Condon B.J."/>
            <person name="Leng Y."/>
            <person name="Wu D."/>
            <person name="Bushley K.E."/>
            <person name="Ohm R.A."/>
            <person name="Otillar R."/>
            <person name="Martin J."/>
            <person name="Schackwitz W."/>
            <person name="Grimwood J."/>
            <person name="MohdZainudin N."/>
            <person name="Xue C."/>
            <person name="Wang R."/>
            <person name="Manning V.A."/>
            <person name="Dhillon B."/>
            <person name="Tu Z.J."/>
            <person name="Steffenson B.J."/>
            <person name="Salamov A."/>
            <person name="Sun H."/>
            <person name="Lowry S."/>
            <person name="LaButti K."/>
            <person name="Han J."/>
            <person name="Copeland A."/>
            <person name="Lindquist E."/>
            <person name="Barry K."/>
            <person name="Schmutz J."/>
            <person name="Baker S.E."/>
            <person name="Ciuffetti L.M."/>
            <person name="Grigoriev I.V."/>
            <person name="Zhong S."/>
            <person name="Turgeon B.G."/>
        </authorList>
    </citation>
    <scope>NUCLEOTIDE SEQUENCE [LARGE SCALE GENOMIC DNA]</scope>
    <source>
        <strain evidence="11">28A</strain>
    </source>
</reference>
<dbReference type="InterPro" id="IPR037818">
    <property type="entry name" value="TAF8"/>
</dbReference>
<comment type="subcellular location">
    <subcellularLocation>
        <location evidence="1">Nucleus</location>
    </subcellularLocation>
</comment>
<evidence type="ECO:0000256" key="7">
    <source>
        <dbReference type="SAM" id="MobiDB-lite"/>
    </source>
</evidence>
<feature type="domain" description="Bromodomain associated" evidence="8">
    <location>
        <begin position="74"/>
        <end position="138"/>
    </location>
</feature>
<dbReference type="Pfam" id="PF10406">
    <property type="entry name" value="TAF8_C"/>
    <property type="match status" value="1"/>
</dbReference>
<proteinExistence type="inferred from homology"/>
<evidence type="ECO:0000313" key="11">
    <source>
        <dbReference type="Proteomes" id="UP000016935"/>
    </source>
</evidence>
<dbReference type="GO" id="GO:0005669">
    <property type="term" value="C:transcription factor TFIID complex"/>
    <property type="evidence" value="ECO:0007669"/>
    <property type="project" value="InterPro"/>
</dbReference>
<dbReference type="HOGENOM" id="CLU_026584_0_0_1"/>
<feature type="domain" description="Transcription factor TFIID subunit 8 C-terminal" evidence="9">
    <location>
        <begin position="198"/>
        <end position="246"/>
    </location>
</feature>
<dbReference type="AlphaFoldDB" id="R0KQE3"/>
<dbReference type="STRING" id="671987.R0KQE3"/>
<dbReference type="PANTHER" id="PTHR46469:SF1">
    <property type="entry name" value="TRANSCRIPTION INITIATION FACTOR TFIID SUBUNIT 8"/>
    <property type="match status" value="1"/>
</dbReference>
<dbReference type="eggNOG" id="ENOG502SG72">
    <property type="taxonomic scope" value="Eukaryota"/>
</dbReference>
<dbReference type="CDD" id="cd00076">
    <property type="entry name" value="HFD_SF"/>
    <property type="match status" value="1"/>
</dbReference>
<dbReference type="OrthoDB" id="2193813at2759"/>
<dbReference type="Proteomes" id="UP000016935">
    <property type="component" value="Unassembled WGS sequence"/>
</dbReference>
<feature type="region of interest" description="Disordered" evidence="7">
    <location>
        <begin position="251"/>
        <end position="272"/>
    </location>
</feature>
<dbReference type="GO" id="GO:0046982">
    <property type="term" value="F:protein heterodimerization activity"/>
    <property type="evidence" value="ECO:0007669"/>
    <property type="project" value="InterPro"/>
</dbReference>
<evidence type="ECO:0000313" key="10">
    <source>
        <dbReference type="EMBL" id="EOA90057.1"/>
    </source>
</evidence>
<dbReference type="PANTHER" id="PTHR46469">
    <property type="entry name" value="TRANSCRIPTION INITIATION FACTOR TFIID SUBUNIT 8"/>
    <property type="match status" value="1"/>
</dbReference>
<evidence type="ECO:0000256" key="4">
    <source>
        <dbReference type="ARBA" id="ARBA00023015"/>
    </source>
</evidence>
<name>R0KQE3_EXST2</name>
<evidence type="ECO:0000259" key="8">
    <source>
        <dbReference type="Pfam" id="PF07524"/>
    </source>
</evidence>
<dbReference type="GO" id="GO:0006367">
    <property type="term" value="P:transcription initiation at RNA polymerase II promoter"/>
    <property type="evidence" value="ECO:0007669"/>
    <property type="project" value="TreeGrafter"/>
</dbReference>
<feature type="compositionally biased region" description="Basic and acidic residues" evidence="7">
    <location>
        <begin position="286"/>
        <end position="299"/>
    </location>
</feature>
<keyword evidence="5" id="KW-0804">Transcription</keyword>
<evidence type="ECO:0000256" key="1">
    <source>
        <dbReference type="ARBA" id="ARBA00004123"/>
    </source>
</evidence>
<evidence type="ECO:0000256" key="3">
    <source>
        <dbReference type="ARBA" id="ARBA00017307"/>
    </source>
</evidence>
<evidence type="ECO:0000256" key="2">
    <source>
        <dbReference type="ARBA" id="ARBA00008767"/>
    </source>
</evidence>
<dbReference type="InterPro" id="IPR019473">
    <property type="entry name" value="TFIID_su8_C"/>
</dbReference>
<sequence length="348" mass="39339">MPGIILSPSASSEGAVAGMKRAHVAENAPMHGGEPQQKKRRVLHRLHHTQPLNHIADPISAELDSFGESKDFFDQQLRRAIAIQCKSIGFESARPDALEQFRALVDSYMSHFLAQVRTSMTSSRRTETVAHDWIYALASSGLRGSAPLDQHFDTGEIPPTLLQPYFAPPAPPEAPPPDTESLLGPELSGKADKETRAYIPKHFPAFPSRHTYTATPVFTNREHDPRKIREKATEEGISAEQSLRKLMAAQKAGVQKQNIGKRKRSKRMKESDRLWQAAMTDLLDEENQREKEEARRQAQMDEYDDDNNWNMSRDAPIRQPTADRNVNLEEGVHVNYERKYWRKSGNGV</sequence>
<gene>
    <name evidence="10" type="ORF">SETTUDRAFT_145550</name>
</gene>
<keyword evidence="11" id="KW-1185">Reference proteome</keyword>
<evidence type="ECO:0000259" key="9">
    <source>
        <dbReference type="Pfam" id="PF10406"/>
    </source>
</evidence>
<keyword evidence="4" id="KW-0805">Transcription regulation</keyword>
<keyword evidence="6" id="KW-0539">Nucleus</keyword>
<feature type="region of interest" description="Disordered" evidence="7">
    <location>
        <begin position="284"/>
        <end position="326"/>
    </location>
</feature>
<protein>
    <recommendedName>
        <fullName evidence="3">Transcription initiation factor TFIID subunit 8</fullName>
    </recommendedName>
</protein>
<dbReference type="InterPro" id="IPR006565">
    <property type="entry name" value="BTP"/>
</dbReference>
<accession>R0KQE3</accession>
<dbReference type="GeneID" id="19396816"/>
<dbReference type="Pfam" id="PF07524">
    <property type="entry name" value="Bromo_TP"/>
    <property type="match status" value="1"/>
</dbReference>
<dbReference type="InterPro" id="IPR009072">
    <property type="entry name" value="Histone-fold"/>
</dbReference>
<dbReference type="EMBL" id="KB908493">
    <property type="protein sequence ID" value="EOA90057.1"/>
    <property type="molecule type" value="Genomic_DNA"/>
</dbReference>
<dbReference type="Gene3D" id="1.10.20.10">
    <property type="entry name" value="Histone, subunit A"/>
    <property type="match status" value="1"/>
</dbReference>
<dbReference type="CDD" id="cd08049">
    <property type="entry name" value="TAF8"/>
    <property type="match status" value="1"/>
</dbReference>
<dbReference type="RefSeq" id="XP_008021993.1">
    <property type="nucleotide sequence ID" value="XM_008023802.1"/>
</dbReference>
<reference evidence="10 11" key="1">
    <citation type="journal article" date="2012" name="PLoS Pathog.">
        <title>Diverse lifestyles and strategies of plant pathogenesis encoded in the genomes of eighteen Dothideomycetes fungi.</title>
        <authorList>
            <person name="Ohm R.A."/>
            <person name="Feau N."/>
            <person name="Henrissat B."/>
            <person name="Schoch C.L."/>
            <person name="Horwitz B.A."/>
            <person name="Barry K.W."/>
            <person name="Condon B.J."/>
            <person name="Copeland A.C."/>
            <person name="Dhillon B."/>
            <person name="Glaser F."/>
            <person name="Hesse C.N."/>
            <person name="Kosti I."/>
            <person name="LaButti K."/>
            <person name="Lindquist E.A."/>
            <person name="Lucas S."/>
            <person name="Salamov A.A."/>
            <person name="Bradshaw R.E."/>
            <person name="Ciuffetti L."/>
            <person name="Hamelin R.C."/>
            <person name="Kema G.H.J."/>
            <person name="Lawrence C."/>
            <person name="Scott J.A."/>
            <person name="Spatafora J.W."/>
            <person name="Turgeon B.G."/>
            <person name="de Wit P.J.G.M."/>
            <person name="Zhong S."/>
            <person name="Goodwin S.B."/>
            <person name="Grigoriev I.V."/>
        </authorList>
    </citation>
    <scope>NUCLEOTIDE SEQUENCE [LARGE SCALE GENOMIC DNA]</scope>
    <source>
        <strain evidence="11">28A</strain>
    </source>
</reference>
<comment type="similarity">
    <text evidence="2">Belongs to the TAF8 family.</text>
</comment>
<organism evidence="10 11">
    <name type="scientific">Exserohilum turcicum (strain 28A)</name>
    <name type="common">Northern leaf blight fungus</name>
    <name type="synonym">Setosphaeria turcica</name>
    <dbReference type="NCBI Taxonomy" id="671987"/>
    <lineage>
        <taxon>Eukaryota</taxon>
        <taxon>Fungi</taxon>
        <taxon>Dikarya</taxon>
        <taxon>Ascomycota</taxon>
        <taxon>Pezizomycotina</taxon>
        <taxon>Dothideomycetes</taxon>
        <taxon>Pleosporomycetidae</taxon>
        <taxon>Pleosporales</taxon>
        <taxon>Pleosporineae</taxon>
        <taxon>Pleosporaceae</taxon>
        <taxon>Exserohilum</taxon>
    </lineage>
</organism>